<proteinExistence type="predicted"/>
<evidence type="ECO:0000313" key="2">
    <source>
        <dbReference type="Proteomes" id="UP000001593"/>
    </source>
</evidence>
<accession>A7SYW5</accession>
<evidence type="ECO:0000313" key="1">
    <source>
        <dbReference type="EMBL" id="EDO31105.1"/>
    </source>
</evidence>
<dbReference type="Proteomes" id="UP000001593">
    <property type="component" value="Unassembled WGS sequence"/>
</dbReference>
<dbReference type="EMBL" id="DS469936">
    <property type="protein sequence ID" value="EDO31105.1"/>
    <property type="molecule type" value="Genomic_DNA"/>
</dbReference>
<dbReference type="InterPro" id="IPR036397">
    <property type="entry name" value="RNaseH_sf"/>
</dbReference>
<dbReference type="AlphaFoldDB" id="A7SYW5"/>
<dbReference type="InParanoid" id="A7SYW5"/>
<organism evidence="1 2">
    <name type="scientific">Nematostella vectensis</name>
    <name type="common">Starlet sea anemone</name>
    <dbReference type="NCBI Taxonomy" id="45351"/>
    <lineage>
        <taxon>Eukaryota</taxon>
        <taxon>Metazoa</taxon>
        <taxon>Cnidaria</taxon>
        <taxon>Anthozoa</taxon>
        <taxon>Hexacorallia</taxon>
        <taxon>Actiniaria</taxon>
        <taxon>Edwardsiidae</taxon>
        <taxon>Nematostella</taxon>
    </lineage>
</organism>
<sequence length="221" mass="25397">MTPFNGSKKEYARAQTAILRFVLKITAKIFQKSERRAKKWFSRENFADKARSGRPTVLTKVANNLNTKGNYKRGSSTKIFTELQGKGLTGLKDIVRLFKGKKGWKAMRRPKKGHCSVKNKDMLSLNSHGSIRNRRQKNGQMISEDYVDKILEKEVRPLMSRRSHTQDPTKTKLFSVNQNVTFVQDCAPAHTAKVPQKWCQHHLPKFVEWPASCDLNPIENI</sequence>
<keyword evidence="2" id="KW-1185">Reference proteome</keyword>
<dbReference type="GO" id="GO:0003676">
    <property type="term" value="F:nucleic acid binding"/>
    <property type="evidence" value="ECO:0007669"/>
    <property type="project" value="InterPro"/>
</dbReference>
<dbReference type="Gene3D" id="3.30.420.10">
    <property type="entry name" value="Ribonuclease H-like superfamily/Ribonuclease H"/>
    <property type="match status" value="1"/>
</dbReference>
<dbReference type="HOGENOM" id="CLU_1251976_0_0_1"/>
<name>A7SYW5_NEMVE</name>
<gene>
    <name evidence="1" type="ORF">NEMVEDRAFT_v1g219695</name>
</gene>
<protein>
    <submittedName>
        <fullName evidence="1">Uncharacterized protein</fullName>
    </submittedName>
</protein>
<reference evidence="1 2" key="1">
    <citation type="journal article" date="2007" name="Science">
        <title>Sea anemone genome reveals ancestral eumetazoan gene repertoire and genomic organization.</title>
        <authorList>
            <person name="Putnam N.H."/>
            <person name="Srivastava M."/>
            <person name="Hellsten U."/>
            <person name="Dirks B."/>
            <person name="Chapman J."/>
            <person name="Salamov A."/>
            <person name="Terry A."/>
            <person name="Shapiro H."/>
            <person name="Lindquist E."/>
            <person name="Kapitonov V.V."/>
            <person name="Jurka J."/>
            <person name="Genikhovich G."/>
            <person name="Grigoriev I.V."/>
            <person name="Lucas S.M."/>
            <person name="Steele R.E."/>
            <person name="Finnerty J.R."/>
            <person name="Technau U."/>
            <person name="Martindale M.Q."/>
            <person name="Rokhsar D.S."/>
        </authorList>
    </citation>
    <scope>NUCLEOTIDE SEQUENCE [LARGE SCALE GENOMIC DNA]</scope>
    <source>
        <strain evidence="2">CH2 X CH6</strain>
    </source>
</reference>